<comment type="caution">
    <text evidence="2">The sequence shown here is derived from an EMBL/GenBank/DDBJ whole genome shotgun (WGS) entry which is preliminary data.</text>
</comment>
<accession>A9D4N3</accession>
<keyword evidence="3" id="KW-1185">Reference proteome</keyword>
<dbReference type="RefSeq" id="WP_040449145.1">
    <property type="nucleotide sequence ID" value="NZ_CM002917.1"/>
</dbReference>
<reference evidence="2 3" key="1">
    <citation type="submission" date="2007-10" db="EMBL/GenBank/DDBJ databases">
        <authorList>
            <person name="Wagner-Dobler I."/>
            <person name="Ferriera S."/>
            <person name="Johnson J."/>
            <person name="Kravitz S."/>
            <person name="Beeson K."/>
            <person name="Sutton G."/>
            <person name="Rogers Y.-H."/>
            <person name="Friedman R."/>
            <person name="Frazier M."/>
            <person name="Venter J.C."/>
        </authorList>
    </citation>
    <scope>NUCLEOTIDE SEQUENCE [LARGE SCALE GENOMIC DNA]</scope>
    <source>
        <strain evidence="2 3">DFL-43</strain>
    </source>
</reference>
<protein>
    <submittedName>
        <fullName evidence="2">Uncharacterized protein</fullName>
    </submittedName>
</protein>
<reference evidence="2 3" key="2">
    <citation type="submission" date="2012-06" db="EMBL/GenBank/DDBJ databases">
        <authorList>
            <person name="Fiebig A."/>
        </authorList>
    </citation>
    <scope>NUCLEOTIDE SEQUENCE [LARGE SCALE GENOMIC DNA]</scope>
    <source>
        <strain evidence="2 3">DFL-43</strain>
    </source>
</reference>
<feature type="compositionally biased region" description="Basic and acidic residues" evidence="1">
    <location>
        <begin position="87"/>
        <end position="101"/>
    </location>
</feature>
<dbReference type="HOGENOM" id="CLU_2287640_0_0_5"/>
<dbReference type="STRING" id="411684.HPDFL43_05665"/>
<evidence type="ECO:0000256" key="1">
    <source>
        <dbReference type="SAM" id="MobiDB-lite"/>
    </source>
</evidence>
<name>A9D4N3_HOEPD</name>
<feature type="compositionally biased region" description="Basic and acidic residues" evidence="1">
    <location>
        <begin position="67"/>
        <end position="77"/>
    </location>
</feature>
<evidence type="ECO:0000313" key="2">
    <source>
        <dbReference type="EMBL" id="EDQ33916.2"/>
    </source>
</evidence>
<evidence type="ECO:0000313" key="3">
    <source>
        <dbReference type="Proteomes" id="UP000004291"/>
    </source>
</evidence>
<sequence>MRARPIEEWHEDMGQKLWWCLRGSAWLDEAPYVGSPLDCGLTVECNTRAEQPAARFNVGGWPGYHTHFTDMPERPETPEQTSRRRKADSEAFARDMGLRSW</sequence>
<dbReference type="OrthoDB" id="8482216at2"/>
<gene>
    <name evidence="2" type="ORF">HPDFL43_05665</name>
</gene>
<dbReference type="AlphaFoldDB" id="A9D4N3"/>
<dbReference type="EMBL" id="ABIA03000002">
    <property type="protein sequence ID" value="EDQ33916.2"/>
    <property type="molecule type" value="Genomic_DNA"/>
</dbReference>
<feature type="region of interest" description="Disordered" evidence="1">
    <location>
        <begin position="67"/>
        <end position="101"/>
    </location>
</feature>
<dbReference type="Proteomes" id="UP000004291">
    <property type="component" value="Chromosome"/>
</dbReference>
<proteinExistence type="predicted"/>
<organism evidence="2 3">
    <name type="scientific">Hoeflea phototrophica (strain DSM 17068 / NCIMB 14078 / DFL-43)</name>
    <dbReference type="NCBI Taxonomy" id="411684"/>
    <lineage>
        <taxon>Bacteria</taxon>
        <taxon>Pseudomonadati</taxon>
        <taxon>Pseudomonadota</taxon>
        <taxon>Alphaproteobacteria</taxon>
        <taxon>Hyphomicrobiales</taxon>
        <taxon>Rhizobiaceae</taxon>
        <taxon>Hoeflea</taxon>
    </lineage>
</organism>